<evidence type="ECO:0000256" key="1">
    <source>
        <dbReference type="SAM" id="MobiDB-lite"/>
    </source>
</evidence>
<name>A0A8H6VJK4_9PEZI</name>
<reference evidence="2" key="1">
    <citation type="submission" date="2020-04" db="EMBL/GenBank/DDBJ databases">
        <title>Draft genome resource of the tomato pathogen Pseudocercospora fuligena.</title>
        <authorList>
            <person name="Zaccaron A."/>
        </authorList>
    </citation>
    <scope>NUCLEOTIDE SEQUENCE</scope>
    <source>
        <strain evidence="2">PF001</strain>
    </source>
</reference>
<dbReference type="EMBL" id="JABCIY010000051">
    <property type="protein sequence ID" value="KAF7194848.1"/>
    <property type="molecule type" value="Genomic_DNA"/>
</dbReference>
<comment type="caution">
    <text evidence="2">The sequence shown here is derived from an EMBL/GenBank/DDBJ whole genome shotgun (WGS) entry which is preliminary data.</text>
</comment>
<dbReference type="OrthoDB" id="3945090at2759"/>
<feature type="compositionally biased region" description="Low complexity" evidence="1">
    <location>
        <begin position="103"/>
        <end position="119"/>
    </location>
</feature>
<evidence type="ECO:0000313" key="2">
    <source>
        <dbReference type="EMBL" id="KAF7194848.1"/>
    </source>
</evidence>
<feature type="compositionally biased region" description="Polar residues" evidence="1">
    <location>
        <begin position="140"/>
        <end position="176"/>
    </location>
</feature>
<feature type="region of interest" description="Disordered" evidence="1">
    <location>
        <begin position="103"/>
        <end position="181"/>
    </location>
</feature>
<feature type="compositionally biased region" description="Pro residues" evidence="1">
    <location>
        <begin position="126"/>
        <end position="139"/>
    </location>
</feature>
<dbReference type="AlphaFoldDB" id="A0A8H6VJK4"/>
<proteinExistence type="predicted"/>
<accession>A0A8H6VJK4</accession>
<evidence type="ECO:0000313" key="3">
    <source>
        <dbReference type="Proteomes" id="UP000660729"/>
    </source>
</evidence>
<organism evidence="2 3">
    <name type="scientific">Pseudocercospora fuligena</name>
    <dbReference type="NCBI Taxonomy" id="685502"/>
    <lineage>
        <taxon>Eukaryota</taxon>
        <taxon>Fungi</taxon>
        <taxon>Dikarya</taxon>
        <taxon>Ascomycota</taxon>
        <taxon>Pezizomycotina</taxon>
        <taxon>Dothideomycetes</taxon>
        <taxon>Dothideomycetidae</taxon>
        <taxon>Mycosphaerellales</taxon>
        <taxon>Mycosphaerellaceae</taxon>
        <taxon>Pseudocercospora</taxon>
    </lineage>
</organism>
<dbReference type="Proteomes" id="UP000660729">
    <property type="component" value="Unassembled WGS sequence"/>
</dbReference>
<keyword evidence="3" id="KW-1185">Reference proteome</keyword>
<gene>
    <name evidence="2" type="ORF">HII31_03808</name>
</gene>
<sequence length="687" mass="69781">MGHSDVSLTLTAEPYNWAHVEFPYPASAYFFGHDTSWLSNMYWWSVSDRHSDTIYWMDGWLPTMSVPPELRSLDPAWTSCAPILAGIHDPPTVITAVTTAFGPTLPTLKPTTTPAAPADSPKPKPKSTPVPQPIAPTPSPNQSKSNSATAAQPQASPNHPTTKSIAVNSPAASNSGDNGGTIVLPLDGSSITASKTVVTSGNGVQTTQIIVAGHTMVQGGSAVTLSSHNVSLATNGVVIDGHQTLPVPDGPQRPTTTLTLNGSPVPVMPIDGTAQDGQASSQAIVDGSTLTVGGPAITIGTQVVSLAPGGLVIDGSSIYDLDSSLHTPNVVASATITLPSAQITASEALVTDAQGVIHTVAAIGSRILQPGGTPIIIAGHTVSVGSSAMIVDGIETIPLTAPTSETLSQAVLDLGSTTLSVVEHTSADVEGHSITEAVVAGTTLTPGAAAIIDGHVIAFESGHVVIDGRTTQSFESGATSLPQAIATLPSAEIFASEVITTDSSGQISTLAIIDGTTLDPGAVATVDGHVIRFRSGQLTVDGTQTIVFTLLASAFPSVATLSLNPSLTLSAFETEVTGSDGHTTEEAIIGSETLFAGGPPITLDGEVISLASDGSIVVNGTETIQFSPARNSASTSFTSGQINNVIEATSSSIRPAATATSAGSVIRRLSGSFWLTGGFTISVLIML</sequence>
<protein>
    <submittedName>
        <fullName evidence="2">Uncharacterized protein</fullName>
    </submittedName>
</protein>